<dbReference type="PANTHER" id="PTHR10192:SF5">
    <property type="entry name" value="GEPHYRIN"/>
    <property type="match status" value="1"/>
</dbReference>
<dbReference type="InterPro" id="IPR036135">
    <property type="entry name" value="MoeA_linker/N_sf"/>
</dbReference>
<dbReference type="Gene3D" id="2.40.340.10">
    <property type="entry name" value="MoeA, C-terminal, domain IV"/>
    <property type="match status" value="1"/>
</dbReference>
<evidence type="ECO:0000256" key="9">
    <source>
        <dbReference type="ARBA" id="ARBA00023150"/>
    </source>
</evidence>
<organism evidence="13 14">
    <name type="scientific">Aquabacterium olei</name>
    <dbReference type="NCBI Taxonomy" id="1296669"/>
    <lineage>
        <taxon>Bacteria</taxon>
        <taxon>Pseudomonadati</taxon>
        <taxon>Pseudomonadota</taxon>
        <taxon>Betaproteobacteria</taxon>
        <taxon>Burkholderiales</taxon>
        <taxon>Aquabacterium</taxon>
    </lineage>
</organism>
<dbReference type="SUPFAM" id="SSF63882">
    <property type="entry name" value="MoeA N-terminal region -like"/>
    <property type="match status" value="1"/>
</dbReference>
<dbReference type="FunFam" id="3.40.980.10:FF:000004">
    <property type="entry name" value="Molybdopterin molybdenumtransferase"/>
    <property type="match status" value="1"/>
</dbReference>
<dbReference type="InterPro" id="IPR005110">
    <property type="entry name" value="MoeA_linker/N"/>
</dbReference>
<dbReference type="EMBL" id="CP029210">
    <property type="protein sequence ID" value="AWI53963.1"/>
    <property type="molecule type" value="Genomic_DNA"/>
</dbReference>
<dbReference type="Pfam" id="PF03454">
    <property type="entry name" value="MoeA_C"/>
    <property type="match status" value="1"/>
</dbReference>
<reference evidence="13 14" key="1">
    <citation type="submission" date="2018-05" db="EMBL/GenBank/DDBJ databases">
        <title>complete genome sequence of Aquabacterium olei NBRC 110486.</title>
        <authorList>
            <person name="Tang B."/>
            <person name="Chang J."/>
            <person name="Zhang L."/>
            <person name="Yang H."/>
        </authorList>
    </citation>
    <scope>NUCLEOTIDE SEQUENCE [LARGE SCALE GENOMIC DNA]</scope>
    <source>
        <strain evidence="13 14">NBRC 110486</strain>
    </source>
</reference>
<dbReference type="Gene3D" id="3.90.105.10">
    <property type="entry name" value="Molybdopterin biosynthesis moea protein, domain 2"/>
    <property type="match status" value="1"/>
</dbReference>
<evidence type="ECO:0000313" key="14">
    <source>
        <dbReference type="Proteomes" id="UP000244892"/>
    </source>
</evidence>
<protein>
    <recommendedName>
        <fullName evidence="11">Molybdopterin molybdenumtransferase</fullName>
        <ecNumber evidence="11">2.10.1.1</ecNumber>
    </recommendedName>
</protein>
<dbReference type="AlphaFoldDB" id="A0A2U8FSD7"/>
<evidence type="ECO:0000259" key="12">
    <source>
        <dbReference type="SMART" id="SM00852"/>
    </source>
</evidence>
<comment type="similarity">
    <text evidence="4 11">Belongs to the MoeA family.</text>
</comment>
<feature type="domain" description="MoaB/Mog" evidence="12">
    <location>
        <begin position="191"/>
        <end position="333"/>
    </location>
</feature>
<dbReference type="KEGG" id="aon:DEH84_11380"/>
<evidence type="ECO:0000256" key="10">
    <source>
        <dbReference type="ARBA" id="ARBA00047317"/>
    </source>
</evidence>
<dbReference type="Gene3D" id="3.40.980.10">
    <property type="entry name" value="MoaB/Mog-like domain"/>
    <property type="match status" value="1"/>
</dbReference>
<dbReference type="PROSITE" id="PS01079">
    <property type="entry name" value="MOCF_BIOSYNTHESIS_2"/>
    <property type="match status" value="1"/>
</dbReference>
<dbReference type="FunFam" id="2.170.190.11:FF:000001">
    <property type="entry name" value="Molybdopterin molybdenumtransferase"/>
    <property type="match status" value="1"/>
</dbReference>
<dbReference type="SUPFAM" id="SSF53218">
    <property type="entry name" value="Molybdenum cofactor biosynthesis proteins"/>
    <property type="match status" value="1"/>
</dbReference>
<dbReference type="Pfam" id="PF00994">
    <property type="entry name" value="MoCF_biosynth"/>
    <property type="match status" value="1"/>
</dbReference>
<comment type="pathway">
    <text evidence="3 11">Cofactor biosynthesis; molybdopterin biosynthesis.</text>
</comment>
<dbReference type="OrthoDB" id="9804758at2"/>
<keyword evidence="7 11" id="KW-0479">Metal-binding</keyword>
<evidence type="ECO:0000256" key="6">
    <source>
        <dbReference type="ARBA" id="ARBA00022679"/>
    </source>
</evidence>
<dbReference type="InterPro" id="IPR005111">
    <property type="entry name" value="MoeA_C_domain_IV"/>
</dbReference>
<dbReference type="PANTHER" id="PTHR10192">
    <property type="entry name" value="MOLYBDOPTERIN BIOSYNTHESIS PROTEIN"/>
    <property type="match status" value="1"/>
</dbReference>
<dbReference type="NCBIfam" id="NF045515">
    <property type="entry name" value="Glp_gephyrin"/>
    <property type="match status" value="1"/>
</dbReference>
<dbReference type="InterPro" id="IPR036425">
    <property type="entry name" value="MoaB/Mog-like_dom_sf"/>
</dbReference>
<keyword evidence="5 11" id="KW-0500">Molybdenum</keyword>
<dbReference type="Gene3D" id="2.170.190.11">
    <property type="entry name" value="Molybdopterin biosynthesis moea protein, domain 3"/>
    <property type="match status" value="1"/>
</dbReference>
<dbReference type="UniPathway" id="UPA00344"/>
<dbReference type="GO" id="GO:0006777">
    <property type="term" value="P:Mo-molybdopterin cofactor biosynthetic process"/>
    <property type="evidence" value="ECO:0007669"/>
    <property type="project" value="UniProtKB-UniRule"/>
</dbReference>
<dbReference type="GO" id="GO:0061599">
    <property type="term" value="F:molybdopterin molybdotransferase activity"/>
    <property type="evidence" value="ECO:0007669"/>
    <property type="project" value="UniProtKB-UniRule"/>
</dbReference>
<dbReference type="GO" id="GO:0046872">
    <property type="term" value="F:metal ion binding"/>
    <property type="evidence" value="ECO:0007669"/>
    <property type="project" value="UniProtKB-UniRule"/>
</dbReference>
<evidence type="ECO:0000256" key="1">
    <source>
        <dbReference type="ARBA" id="ARBA00001946"/>
    </source>
</evidence>
<keyword evidence="9 11" id="KW-0501">Molybdenum cofactor biosynthesis</keyword>
<sequence length="426" mass="44488">MPPAFQPLTPLDEAWWRLHAAVQTHLDACVLKRESVASVDALGRVLAQDLASTVDVPPLDNSAMDGYAVHAEDLPALAQPGGVLTVAQRIAAGQVGVTLAPGQTARIFTGAPVPVGTGAVVMQEHTESAGEGAVRFTQPVQAGQNIRRRGEDIGCGQTVLSAGQRLTAAGLGVAASVGAAHLPVFARPRLGVLTTGNELVMPGEPLPPGAIYNSNRHTLMGLAQGCGAVVSDLGIVPDQLEATRAALRSAAAHHDLIITSGGVSVGEEDHLRAAVQAEGELALWALAIKPGKPFVFGRLRRTDGTHALYMGLPGNPVASYVTFLLLVRPVLSRLAGEGWHLPRPLMLPAGFAWPKADKRREFVRARLGDDGRPVLHPHQGSGVLSSAAWADGLVDLAPGQTVVPGDLVRWLPLAELLQPAMASRQG</sequence>
<comment type="cofactor">
    <cofactor evidence="1 11">
        <name>Mg(2+)</name>
        <dbReference type="ChEBI" id="CHEBI:18420"/>
    </cofactor>
</comment>
<keyword evidence="8 11" id="KW-0460">Magnesium</keyword>
<evidence type="ECO:0000256" key="8">
    <source>
        <dbReference type="ARBA" id="ARBA00022842"/>
    </source>
</evidence>
<dbReference type="SUPFAM" id="SSF63867">
    <property type="entry name" value="MoeA C-terminal domain-like"/>
    <property type="match status" value="1"/>
</dbReference>
<dbReference type="RefSeq" id="WP_109036959.1">
    <property type="nucleotide sequence ID" value="NZ_CP029210.1"/>
</dbReference>
<dbReference type="InterPro" id="IPR008284">
    <property type="entry name" value="MoCF_biosynth_CS"/>
</dbReference>
<dbReference type="NCBIfam" id="TIGR00177">
    <property type="entry name" value="molyb_syn"/>
    <property type="match status" value="1"/>
</dbReference>
<dbReference type="Proteomes" id="UP000244892">
    <property type="component" value="Chromosome"/>
</dbReference>
<dbReference type="EC" id="2.10.1.1" evidence="11"/>
<dbReference type="SMART" id="SM00852">
    <property type="entry name" value="MoCF_biosynth"/>
    <property type="match status" value="1"/>
</dbReference>
<evidence type="ECO:0000256" key="5">
    <source>
        <dbReference type="ARBA" id="ARBA00022505"/>
    </source>
</evidence>
<dbReference type="InterPro" id="IPR036688">
    <property type="entry name" value="MoeA_C_domain_IV_sf"/>
</dbReference>
<accession>A0A2U8FSD7</accession>
<name>A0A2U8FSD7_9BURK</name>
<dbReference type="GO" id="GO:0005829">
    <property type="term" value="C:cytosol"/>
    <property type="evidence" value="ECO:0007669"/>
    <property type="project" value="TreeGrafter"/>
</dbReference>
<dbReference type="Pfam" id="PF03453">
    <property type="entry name" value="MoeA_N"/>
    <property type="match status" value="1"/>
</dbReference>
<keyword evidence="6 11" id="KW-0808">Transferase</keyword>
<evidence type="ECO:0000256" key="2">
    <source>
        <dbReference type="ARBA" id="ARBA00002901"/>
    </source>
</evidence>
<keyword evidence="14" id="KW-1185">Reference proteome</keyword>
<comment type="catalytic activity">
    <reaction evidence="10">
        <text>adenylyl-molybdopterin + molybdate = Mo-molybdopterin + AMP + H(+)</text>
        <dbReference type="Rhea" id="RHEA:35047"/>
        <dbReference type="ChEBI" id="CHEBI:15378"/>
        <dbReference type="ChEBI" id="CHEBI:36264"/>
        <dbReference type="ChEBI" id="CHEBI:62727"/>
        <dbReference type="ChEBI" id="CHEBI:71302"/>
        <dbReference type="ChEBI" id="CHEBI:456215"/>
        <dbReference type="EC" id="2.10.1.1"/>
    </reaction>
</comment>
<evidence type="ECO:0000313" key="13">
    <source>
        <dbReference type="EMBL" id="AWI53963.1"/>
    </source>
</evidence>
<dbReference type="InterPro" id="IPR038987">
    <property type="entry name" value="MoeA-like"/>
</dbReference>
<comment type="function">
    <text evidence="2 11">Catalyzes the insertion of molybdate into adenylated molybdopterin with the concomitant release of AMP.</text>
</comment>
<gene>
    <name evidence="13" type="ORF">DEH84_11380</name>
</gene>
<evidence type="ECO:0000256" key="4">
    <source>
        <dbReference type="ARBA" id="ARBA00010763"/>
    </source>
</evidence>
<proteinExistence type="inferred from homology"/>
<evidence type="ECO:0000256" key="3">
    <source>
        <dbReference type="ARBA" id="ARBA00005046"/>
    </source>
</evidence>
<evidence type="ECO:0000256" key="11">
    <source>
        <dbReference type="RuleBase" id="RU365090"/>
    </source>
</evidence>
<dbReference type="InterPro" id="IPR001453">
    <property type="entry name" value="MoaB/Mog_dom"/>
</dbReference>
<dbReference type="CDD" id="cd00887">
    <property type="entry name" value="MoeA"/>
    <property type="match status" value="1"/>
</dbReference>
<evidence type="ECO:0000256" key="7">
    <source>
        <dbReference type="ARBA" id="ARBA00022723"/>
    </source>
</evidence>